<dbReference type="GO" id="GO:0005524">
    <property type="term" value="F:ATP binding"/>
    <property type="evidence" value="ECO:0007669"/>
    <property type="project" value="UniProtKB-KW"/>
</dbReference>
<evidence type="ECO:0000256" key="2">
    <source>
        <dbReference type="ARBA" id="ARBA00012816"/>
    </source>
</evidence>
<dbReference type="InterPro" id="IPR012340">
    <property type="entry name" value="NA-bd_OB-fold"/>
</dbReference>
<dbReference type="InterPro" id="IPR004364">
    <property type="entry name" value="Aa-tRNA-synt_II"/>
</dbReference>
<keyword evidence="6" id="KW-0648">Protein biosynthesis</keyword>
<organism evidence="9 10">
    <name type="scientific">Eptatretus burgeri</name>
    <name type="common">Inshore hagfish</name>
    <dbReference type="NCBI Taxonomy" id="7764"/>
    <lineage>
        <taxon>Eukaryota</taxon>
        <taxon>Metazoa</taxon>
        <taxon>Chordata</taxon>
        <taxon>Craniata</taxon>
        <taxon>Vertebrata</taxon>
        <taxon>Cyclostomata</taxon>
        <taxon>Myxini</taxon>
        <taxon>Myxiniformes</taxon>
        <taxon>Myxinidae</taxon>
        <taxon>Eptatretinae</taxon>
        <taxon>Eptatretus</taxon>
    </lineage>
</organism>
<dbReference type="NCBIfam" id="NF003037">
    <property type="entry name" value="PRK03932.1"/>
    <property type="match status" value="1"/>
</dbReference>
<dbReference type="NCBIfam" id="TIGR00457">
    <property type="entry name" value="asnS"/>
    <property type="match status" value="1"/>
</dbReference>
<dbReference type="GeneTree" id="ENSGT01030000234618"/>
<keyword evidence="5" id="KW-0067">ATP-binding</keyword>
<protein>
    <recommendedName>
        <fullName evidence="2">asparagine--tRNA ligase</fullName>
        <ecNumber evidence="2">6.1.1.22</ecNumber>
    </recommendedName>
</protein>
<dbReference type="GO" id="GO:0005739">
    <property type="term" value="C:mitochondrion"/>
    <property type="evidence" value="ECO:0007669"/>
    <property type="project" value="TreeGrafter"/>
</dbReference>
<evidence type="ECO:0000256" key="3">
    <source>
        <dbReference type="ARBA" id="ARBA00022598"/>
    </source>
</evidence>
<dbReference type="PROSITE" id="PS50862">
    <property type="entry name" value="AA_TRNA_LIGASE_II"/>
    <property type="match status" value="1"/>
</dbReference>
<dbReference type="PRINTS" id="PR01042">
    <property type="entry name" value="TRNASYNTHASP"/>
</dbReference>
<dbReference type="AlphaFoldDB" id="A0A8C4NJ11"/>
<dbReference type="PANTHER" id="PTHR22594:SF34">
    <property type="entry name" value="ASPARAGINE--TRNA LIGASE, MITOCHONDRIAL-RELATED"/>
    <property type="match status" value="1"/>
</dbReference>
<evidence type="ECO:0000313" key="9">
    <source>
        <dbReference type="Ensembl" id="ENSEBUP00000007473.1"/>
    </source>
</evidence>
<evidence type="ECO:0000259" key="8">
    <source>
        <dbReference type="PROSITE" id="PS50862"/>
    </source>
</evidence>
<reference evidence="9" key="1">
    <citation type="submission" date="2025-05" db="UniProtKB">
        <authorList>
            <consortium name="Ensembl"/>
        </authorList>
    </citation>
    <scope>IDENTIFICATION</scope>
</reference>
<dbReference type="InterPro" id="IPR045864">
    <property type="entry name" value="aa-tRNA-synth_II/BPL/LPL"/>
</dbReference>
<dbReference type="Pfam" id="PF01336">
    <property type="entry name" value="tRNA_anti-codon"/>
    <property type="match status" value="1"/>
</dbReference>
<keyword evidence="7" id="KW-0030">Aminoacyl-tRNA synthetase</keyword>
<dbReference type="InterPro" id="IPR004365">
    <property type="entry name" value="NA-bd_OB_tRNA"/>
</dbReference>
<evidence type="ECO:0000256" key="7">
    <source>
        <dbReference type="ARBA" id="ARBA00023146"/>
    </source>
</evidence>
<sequence>MLSFIRAVRGTVMRFAQWTRPSEYVCGVPTATWDRLTGSRRAESGGASDSDGEGLRRLENVRDVLRGSTRSGRVLMQGWVQGLRVQKDVLFVDVSDGSCSRVLQVIADPSLHSSNLTFGSAVEVEGRLQASPFPAQPVEIVASSIVVLGTCDPLEYPLKRKHRYSLENTRRYPHLRCRDPAFAALLRLRAVATSATHKFFQDQGYLQIHTPILTSNDCEGAGELFHVQSSHTADSQDARKEFFNSPAYLTVSGQLHLEVMAGAFRKVYTFGPTFRADSSQSRRHLAEFHMVEAEISFTQGLQDVIQEIEGLYCSVVRHILTSCSSDLELLRRCTAPEHKAKLDKLLSIPFKSITYSEAIDILQNSAKAFHFVPDWGKDLQREHELYLATHCGDVPVFVTDWPRELKPFYARQNETDEHSRMTVASVDLLVPDIGEVCGGSLREERESVLQERLNRLGLLDSYQWYLDLRKYGSVPHGGFGLGFERLLQNVLGIPNIRDVIPFPRLYHSCPL</sequence>
<dbReference type="OMA" id="PEMAFYD"/>
<dbReference type="InterPro" id="IPR006195">
    <property type="entry name" value="aa-tRNA-synth_II"/>
</dbReference>
<dbReference type="Proteomes" id="UP000694388">
    <property type="component" value="Unplaced"/>
</dbReference>
<accession>A0A8C4NJ11</accession>
<dbReference type="EC" id="6.1.1.22" evidence="2"/>
<dbReference type="GO" id="GO:0003676">
    <property type="term" value="F:nucleic acid binding"/>
    <property type="evidence" value="ECO:0007669"/>
    <property type="project" value="InterPro"/>
</dbReference>
<dbReference type="InterPro" id="IPR004522">
    <property type="entry name" value="Asn-tRNA-ligase"/>
</dbReference>
<dbReference type="InterPro" id="IPR002312">
    <property type="entry name" value="Asp/Asn-tRNA-synth_IIb"/>
</dbReference>
<dbReference type="GO" id="GO:0006421">
    <property type="term" value="P:asparaginyl-tRNA aminoacylation"/>
    <property type="evidence" value="ECO:0007669"/>
    <property type="project" value="InterPro"/>
</dbReference>
<keyword evidence="10" id="KW-1185">Reference proteome</keyword>
<evidence type="ECO:0000256" key="5">
    <source>
        <dbReference type="ARBA" id="ARBA00022840"/>
    </source>
</evidence>
<evidence type="ECO:0000256" key="4">
    <source>
        <dbReference type="ARBA" id="ARBA00022741"/>
    </source>
</evidence>
<dbReference type="Pfam" id="PF00152">
    <property type="entry name" value="tRNA-synt_2"/>
    <property type="match status" value="1"/>
</dbReference>
<dbReference type="FunFam" id="3.30.930.10:FF:000016">
    <property type="entry name" value="Asparagine--tRNA ligase"/>
    <property type="match status" value="1"/>
</dbReference>
<dbReference type="SUPFAM" id="SSF55681">
    <property type="entry name" value="Class II aaRS and biotin synthetases"/>
    <property type="match status" value="1"/>
</dbReference>
<dbReference type="Ensembl" id="ENSEBUT00000007900.1">
    <property type="protein sequence ID" value="ENSEBUP00000007419.1"/>
    <property type="gene ID" value="ENSEBUG00000004813.1"/>
</dbReference>
<evidence type="ECO:0000256" key="1">
    <source>
        <dbReference type="ARBA" id="ARBA00008226"/>
    </source>
</evidence>
<dbReference type="SUPFAM" id="SSF50249">
    <property type="entry name" value="Nucleic acid-binding proteins"/>
    <property type="match status" value="1"/>
</dbReference>
<dbReference type="PANTHER" id="PTHR22594">
    <property type="entry name" value="ASPARTYL/LYSYL-TRNA SYNTHETASE"/>
    <property type="match status" value="1"/>
</dbReference>
<dbReference type="CDD" id="cd04318">
    <property type="entry name" value="EcAsnRS_like_N"/>
    <property type="match status" value="1"/>
</dbReference>
<keyword evidence="4" id="KW-0547">Nucleotide-binding</keyword>
<evidence type="ECO:0000313" key="10">
    <source>
        <dbReference type="Proteomes" id="UP000694388"/>
    </source>
</evidence>
<dbReference type="Gene3D" id="2.40.50.140">
    <property type="entry name" value="Nucleic acid-binding proteins"/>
    <property type="match status" value="1"/>
</dbReference>
<dbReference type="Gene3D" id="3.30.930.10">
    <property type="entry name" value="Bira Bifunctional Protein, Domain 2"/>
    <property type="match status" value="1"/>
</dbReference>
<dbReference type="CDD" id="cd00776">
    <property type="entry name" value="AsxRS_core"/>
    <property type="match status" value="1"/>
</dbReference>
<name>A0A8C4NJ11_EPTBU</name>
<keyword evidence="3" id="KW-0436">Ligase</keyword>
<comment type="similarity">
    <text evidence="1">Belongs to the class-II aminoacyl-tRNA synthetase family.</text>
</comment>
<feature type="domain" description="Aminoacyl-transfer RNA synthetases class-II family profile" evidence="8">
    <location>
        <begin position="198"/>
        <end position="501"/>
    </location>
</feature>
<evidence type="ECO:0000256" key="6">
    <source>
        <dbReference type="ARBA" id="ARBA00022917"/>
    </source>
</evidence>
<dbReference type="Ensembl" id="ENSEBUT00000007955.1">
    <property type="protein sequence ID" value="ENSEBUP00000007473.1"/>
    <property type="gene ID" value="ENSEBUG00000004813.1"/>
</dbReference>
<proteinExistence type="inferred from homology"/>
<dbReference type="GO" id="GO:0004816">
    <property type="term" value="F:asparagine-tRNA ligase activity"/>
    <property type="evidence" value="ECO:0007669"/>
    <property type="project" value="UniProtKB-EC"/>
</dbReference>